<evidence type="ECO:0000256" key="2">
    <source>
        <dbReference type="SAM" id="MobiDB-lite"/>
    </source>
</evidence>
<dbReference type="Proteomes" id="UP001066276">
    <property type="component" value="Chromosome 5"/>
</dbReference>
<feature type="coiled-coil region" evidence="1">
    <location>
        <begin position="92"/>
        <end position="119"/>
    </location>
</feature>
<keyword evidence="1" id="KW-0175">Coiled coil</keyword>
<protein>
    <submittedName>
        <fullName evidence="3">Uncharacterized protein</fullName>
    </submittedName>
</protein>
<evidence type="ECO:0000256" key="1">
    <source>
        <dbReference type="SAM" id="Coils"/>
    </source>
</evidence>
<comment type="caution">
    <text evidence="3">The sequence shown here is derived from an EMBL/GenBank/DDBJ whole genome shotgun (WGS) entry which is preliminary data.</text>
</comment>
<dbReference type="EMBL" id="JANPWB010000009">
    <property type="protein sequence ID" value="KAJ1156208.1"/>
    <property type="molecule type" value="Genomic_DNA"/>
</dbReference>
<accession>A0AAV7RZ30</accession>
<evidence type="ECO:0000313" key="4">
    <source>
        <dbReference type="Proteomes" id="UP001066276"/>
    </source>
</evidence>
<feature type="compositionally biased region" description="Low complexity" evidence="2">
    <location>
        <begin position="170"/>
        <end position="179"/>
    </location>
</feature>
<feature type="region of interest" description="Disordered" evidence="2">
    <location>
        <begin position="164"/>
        <end position="189"/>
    </location>
</feature>
<sequence length="189" mass="19990">MGCLCSDTPTPPLGKPLCHPPWATPHLTGGSSTSTDSKQDAVLVAIENSHTLLKQQIDTVVADLILLRGDHVNLTGKGCAAEQTISVLQPKMSETEKGLQALRELLRVLEERANDEEEQSHMNNIHVGGLPKTLEGSDPVHTGRMGCAASSLHSTVSFLHSCMGPQGAHTTSTSRSKSTTHGDTPVALS</sequence>
<reference evidence="3" key="1">
    <citation type="journal article" date="2022" name="bioRxiv">
        <title>Sequencing and chromosome-scale assembly of the giantPleurodeles waltlgenome.</title>
        <authorList>
            <person name="Brown T."/>
            <person name="Elewa A."/>
            <person name="Iarovenko S."/>
            <person name="Subramanian E."/>
            <person name="Araus A.J."/>
            <person name="Petzold A."/>
            <person name="Susuki M."/>
            <person name="Suzuki K.-i.T."/>
            <person name="Hayashi T."/>
            <person name="Toyoda A."/>
            <person name="Oliveira C."/>
            <person name="Osipova E."/>
            <person name="Leigh N.D."/>
            <person name="Simon A."/>
            <person name="Yun M.H."/>
        </authorList>
    </citation>
    <scope>NUCLEOTIDE SEQUENCE</scope>
    <source>
        <strain evidence="3">20211129_DDA</strain>
        <tissue evidence="3">Liver</tissue>
    </source>
</reference>
<dbReference type="AlphaFoldDB" id="A0AAV7RZ30"/>
<proteinExistence type="predicted"/>
<evidence type="ECO:0000313" key="3">
    <source>
        <dbReference type="EMBL" id="KAJ1156208.1"/>
    </source>
</evidence>
<keyword evidence="4" id="KW-1185">Reference proteome</keyword>
<organism evidence="3 4">
    <name type="scientific">Pleurodeles waltl</name>
    <name type="common">Iberian ribbed newt</name>
    <dbReference type="NCBI Taxonomy" id="8319"/>
    <lineage>
        <taxon>Eukaryota</taxon>
        <taxon>Metazoa</taxon>
        <taxon>Chordata</taxon>
        <taxon>Craniata</taxon>
        <taxon>Vertebrata</taxon>
        <taxon>Euteleostomi</taxon>
        <taxon>Amphibia</taxon>
        <taxon>Batrachia</taxon>
        <taxon>Caudata</taxon>
        <taxon>Salamandroidea</taxon>
        <taxon>Salamandridae</taxon>
        <taxon>Pleurodelinae</taxon>
        <taxon>Pleurodeles</taxon>
    </lineage>
</organism>
<gene>
    <name evidence="3" type="ORF">NDU88_008932</name>
</gene>
<name>A0AAV7RZ30_PLEWA</name>